<dbReference type="Pfam" id="PF23282">
    <property type="entry name" value="WHD_ROQ1"/>
    <property type="match status" value="1"/>
</dbReference>
<dbReference type="InterPro" id="IPR044974">
    <property type="entry name" value="Disease_R_plants"/>
</dbReference>
<dbReference type="Proteomes" id="UP001652623">
    <property type="component" value="Chromosome 6"/>
</dbReference>
<dbReference type="SUPFAM" id="SSF52540">
    <property type="entry name" value="P-loop containing nucleoside triphosphate hydrolases"/>
    <property type="match status" value="1"/>
</dbReference>
<dbReference type="PANTHER" id="PTHR11017:SF357">
    <property type="entry name" value="ADP-RIBOSYL CYCLASE_CYCLIC ADP-RIBOSE HYDROLASE"/>
    <property type="match status" value="1"/>
</dbReference>
<reference evidence="4" key="1">
    <citation type="submission" date="2025-08" db="UniProtKB">
        <authorList>
            <consortium name="RefSeq"/>
        </authorList>
    </citation>
    <scope>IDENTIFICATION</scope>
    <source>
        <tissue evidence="4">Seedling</tissue>
    </source>
</reference>
<name>A0ABM4AB54_ZIZJJ</name>
<evidence type="ECO:0000313" key="3">
    <source>
        <dbReference type="Proteomes" id="UP001652623"/>
    </source>
</evidence>
<evidence type="ECO:0000313" key="4">
    <source>
        <dbReference type="RefSeq" id="XP_060673960.1"/>
    </source>
</evidence>
<dbReference type="SUPFAM" id="SSF46785">
    <property type="entry name" value="Winged helix' DNA-binding domain"/>
    <property type="match status" value="1"/>
</dbReference>
<dbReference type="PANTHER" id="PTHR11017">
    <property type="entry name" value="LEUCINE-RICH REPEAT-CONTAINING PROTEIN"/>
    <property type="match status" value="1"/>
</dbReference>
<protein>
    <submittedName>
        <fullName evidence="4">Disease resistance protein RUN1-like</fullName>
    </submittedName>
</protein>
<accession>A0ABM4AB54</accession>
<dbReference type="InterPro" id="IPR042197">
    <property type="entry name" value="Apaf_helical"/>
</dbReference>
<proteinExistence type="predicted"/>
<evidence type="ECO:0000259" key="2">
    <source>
        <dbReference type="Pfam" id="PF23282"/>
    </source>
</evidence>
<dbReference type="GeneID" id="132804073"/>
<gene>
    <name evidence="4" type="primary">LOC132804073</name>
</gene>
<organism evidence="3 4">
    <name type="scientific">Ziziphus jujuba</name>
    <name type="common">Chinese jujube</name>
    <name type="synonym">Ziziphus sativa</name>
    <dbReference type="NCBI Taxonomy" id="326968"/>
    <lineage>
        <taxon>Eukaryota</taxon>
        <taxon>Viridiplantae</taxon>
        <taxon>Streptophyta</taxon>
        <taxon>Embryophyta</taxon>
        <taxon>Tracheophyta</taxon>
        <taxon>Spermatophyta</taxon>
        <taxon>Magnoliopsida</taxon>
        <taxon>eudicotyledons</taxon>
        <taxon>Gunneridae</taxon>
        <taxon>Pentapetalae</taxon>
        <taxon>rosids</taxon>
        <taxon>fabids</taxon>
        <taxon>Rosales</taxon>
        <taxon>Rhamnaceae</taxon>
        <taxon>Paliureae</taxon>
        <taxon>Ziziphus</taxon>
    </lineage>
</organism>
<feature type="domain" description="Disease resistance protein Roq1-like winged-helix" evidence="2">
    <location>
        <begin position="181"/>
        <end position="251"/>
    </location>
</feature>
<evidence type="ECO:0000256" key="1">
    <source>
        <dbReference type="ARBA" id="ARBA00022737"/>
    </source>
</evidence>
<keyword evidence="3" id="KW-1185">Reference proteome</keyword>
<dbReference type="InterPro" id="IPR027417">
    <property type="entry name" value="P-loop_NTPase"/>
</dbReference>
<keyword evidence="1" id="KW-0677">Repeat</keyword>
<dbReference type="InterPro" id="IPR036390">
    <property type="entry name" value="WH_DNA-bd_sf"/>
</dbReference>
<sequence>MLNSILSFFNKISLDEILELKKLNATNIMYRYEPSKKPSPKKLMKDKFLEVSEALVKKEVKKLSGGRRRGPAEEKKGIQIKFVMTKEEALECYQSVKMEMFSSIRILSAKSINPNKSYDEMLLNKVVMYADENPLALKVLGSFLNSKSKEKWENALNKFKKFPDKNILNVLATNYEGLDEGTQNIFLNIACLFNGPFIRDHVESLLDDGNSWVKVGISDLIEKSLIDYDRYSEGNELRMHDLLEQMGQKIICDGHTKPGHCSRIWDAKEIFHVLERNTGTIVVEIISFNMSEMTRDVKVSRAAFSKMCNLRVLKIYCDDNIGDSKPCSKTLES</sequence>
<dbReference type="Gene3D" id="1.10.8.430">
    <property type="entry name" value="Helical domain of apoptotic protease-activating factors"/>
    <property type="match status" value="1"/>
</dbReference>
<dbReference type="InterPro" id="IPR058192">
    <property type="entry name" value="WHD_ROQ1-like"/>
</dbReference>
<dbReference type="RefSeq" id="XP_060673960.1">
    <property type="nucleotide sequence ID" value="XM_060817977.1"/>
</dbReference>